<dbReference type="RefSeq" id="WP_046565038.1">
    <property type="nucleotide sequence ID" value="NZ_CAKZHR010000064.1"/>
</dbReference>
<sequence length="126" mass="13936">MHLSTIVISEYEVRQRVTDLGLANFIVQPFNIDDAIMTAQVFSVMHPARTADDERDAVKDDAKLLGQCVVGGITHFATDDVKCVQRIGAARKQGLIAGLPHPISLREPFFEGWFSNDNQGDFFKGS</sequence>
<protein>
    <submittedName>
        <fullName evidence="1">Uncharacterized protein</fullName>
    </submittedName>
</protein>
<dbReference type="EMBL" id="CP010025">
    <property type="protein sequence ID" value="AJZ56582.1"/>
    <property type="molecule type" value="Genomic_DNA"/>
</dbReference>
<dbReference type="AlphaFoldDB" id="A0AAU8SSB0"/>
<evidence type="ECO:0000313" key="2">
    <source>
        <dbReference type="Proteomes" id="UP000032614"/>
    </source>
</evidence>
<evidence type="ECO:0000313" key="1">
    <source>
        <dbReference type="EMBL" id="AJZ56582.1"/>
    </source>
</evidence>
<dbReference type="KEGG" id="bfn:OI25_7526"/>
<proteinExistence type="predicted"/>
<dbReference type="Proteomes" id="UP000032614">
    <property type="component" value="Chromosome 3"/>
</dbReference>
<organism evidence="1 2">
    <name type="scientific">Paraburkholderia fungorum</name>
    <dbReference type="NCBI Taxonomy" id="134537"/>
    <lineage>
        <taxon>Bacteria</taxon>
        <taxon>Pseudomonadati</taxon>
        <taxon>Pseudomonadota</taxon>
        <taxon>Betaproteobacteria</taxon>
        <taxon>Burkholderiales</taxon>
        <taxon>Burkholderiaceae</taxon>
        <taxon>Paraburkholderia</taxon>
    </lineage>
</organism>
<reference evidence="1 2" key="1">
    <citation type="journal article" date="2015" name="Genome Announc.">
        <title>Complete genome sequences for 59 burkholderia isolates, both pathogenic and near neighbor.</title>
        <authorList>
            <person name="Johnson S.L."/>
            <person name="Bishop-Lilly K.A."/>
            <person name="Ladner J.T."/>
            <person name="Daligault H.E."/>
            <person name="Davenport K.W."/>
            <person name="Jaissle J."/>
            <person name="Frey K.G."/>
            <person name="Koroleva G.I."/>
            <person name="Bruce D.C."/>
            <person name="Coyne S.R."/>
            <person name="Broomall S.M."/>
            <person name="Li P.E."/>
            <person name="Teshima H."/>
            <person name="Gibbons H.S."/>
            <person name="Palacios G.F."/>
            <person name="Rosenzweig C.N."/>
            <person name="Redden C.L."/>
            <person name="Xu Y."/>
            <person name="Minogue T.D."/>
            <person name="Chain P.S."/>
        </authorList>
    </citation>
    <scope>NUCLEOTIDE SEQUENCE [LARGE SCALE GENOMIC DNA]</scope>
    <source>
        <strain evidence="1 2">ATCC BAA-463</strain>
    </source>
</reference>
<gene>
    <name evidence="1" type="ORF">OI25_7526</name>
</gene>
<accession>A0AAU8SSB0</accession>
<name>A0AAU8SSB0_9BURK</name>
<dbReference type="GeneID" id="66513823"/>